<dbReference type="Proteomes" id="UP000058636">
    <property type="component" value="Unassembled WGS sequence"/>
</dbReference>
<reference evidence="3 4" key="1">
    <citation type="journal article" date="2015" name="MBio">
        <title>Genome-Resolved Metagenomic Analysis Reveals Roles for Candidate Phyla and Other Microbial Community Members in Biogeochemical Transformations in Oil Reservoirs.</title>
        <authorList>
            <person name="Hu P."/>
            <person name="Tom L."/>
            <person name="Singh A."/>
            <person name="Thomas B.C."/>
            <person name="Baker B.J."/>
            <person name="Piceno Y.M."/>
            <person name="Andersen G.L."/>
            <person name="Banfield J.F."/>
        </authorList>
    </citation>
    <scope>NUCLEOTIDE SEQUENCE [LARGE SCALE GENOMIC DNA]</scope>
    <source>
        <strain evidence="3">46_26</strain>
    </source>
</reference>
<feature type="transmembrane region" description="Helical" evidence="1">
    <location>
        <begin position="308"/>
        <end position="331"/>
    </location>
</feature>
<evidence type="ECO:0000313" key="4">
    <source>
        <dbReference type="Proteomes" id="UP000058636"/>
    </source>
</evidence>
<dbReference type="EMBL" id="LGFG01000224">
    <property type="protein sequence ID" value="KUK22216.1"/>
    <property type="molecule type" value="Genomic_DNA"/>
</dbReference>
<proteinExistence type="predicted"/>
<feature type="transmembrane region" description="Helical" evidence="1">
    <location>
        <begin position="404"/>
        <end position="421"/>
    </location>
</feature>
<organism evidence="3 4">
    <name type="scientific">Thermotoga petrophila</name>
    <dbReference type="NCBI Taxonomy" id="93929"/>
    <lineage>
        <taxon>Bacteria</taxon>
        <taxon>Thermotogati</taxon>
        <taxon>Thermotogota</taxon>
        <taxon>Thermotogae</taxon>
        <taxon>Thermotogales</taxon>
        <taxon>Thermotogaceae</taxon>
        <taxon>Thermotoga</taxon>
    </lineage>
</organism>
<keyword evidence="1" id="KW-0472">Membrane</keyword>
<feature type="domain" description="DUF112" evidence="2">
    <location>
        <begin position="14"/>
        <end position="431"/>
    </location>
</feature>
<feature type="transmembrane region" description="Helical" evidence="1">
    <location>
        <begin position="158"/>
        <end position="176"/>
    </location>
</feature>
<dbReference type="PANTHER" id="PTHR35342">
    <property type="entry name" value="TRICARBOXYLIC TRANSPORT PROTEIN"/>
    <property type="match status" value="1"/>
</dbReference>
<keyword evidence="1" id="KW-1133">Transmembrane helix</keyword>
<feature type="transmembrane region" description="Helical" evidence="1">
    <location>
        <begin position="131"/>
        <end position="152"/>
    </location>
</feature>
<accession>A0A101ENX9</accession>
<keyword evidence="1" id="KW-0812">Transmembrane</keyword>
<gene>
    <name evidence="3" type="ORF">XD57_1687</name>
</gene>
<feature type="transmembrane region" description="Helical" evidence="1">
    <location>
        <begin position="102"/>
        <end position="124"/>
    </location>
</feature>
<evidence type="ECO:0000256" key="1">
    <source>
        <dbReference type="SAM" id="Phobius"/>
    </source>
</evidence>
<protein>
    <recommendedName>
        <fullName evidence="2">DUF112 domain-containing protein</fullName>
    </recommendedName>
</protein>
<dbReference type="Pfam" id="PF01970">
    <property type="entry name" value="TctA"/>
    <property type="match status" value="1"/>
</dbReference>
<feature type="transmembrane region" description="Helical" evidence="1">
    <location>
        <begin position="12"/>
        <end position="42"/>
    </location>
</feature>
<evidence type="ECO:0000259" key="2">
    <source>
        <dbReference type="Pfam" id="PF01970"/>
    </source>
</evidence>
<dbReference type="InterPro" id="IPR002823">
    <property type="entry name" value="DUF112_TM"/>
</dbReference>
<comment type="caution">
    <text evidence="3">The sequence shown here is derived from an EMBL/GenBank/DDBJ whole genome shotgun (WGS) entry which is preliminary data.</text>
</comment>
<feature type="transmembrane region" description="Helical" evidence="1">
    <location>
        <begin position="347"/>
        <end position="370"/>
    </location>
</feature>
<sequence length="438" mass="45546">MVSISDLLTLRFVALIFFGSLLGLVVGALPGLSVTMATALLVSITMPWPMTDALAVIMGVYVVGVYAGAISAILVNIPGAPSSVATTLDGFPLARQGRAKTALYTAAIYSFIGTIIGLVILLTVAKPVTKLALAFTPFDYFLFALFGLTTVGSLTSKSFLKGLISAFIGVLLGLIGMDPVFGVGRFSFGSTSLLGGINLVAALIGLFGFSEVLTQVSQRNLGAIAEEITGERVCFREILKHWRLSLQSALIGTFVGALPGVGGPIAALMAYDMAKKTVKKPSKPFGEGAVEGIVASESANNACIGGALIPMLTMAIPGDAVTAVMLAAFYVHGLRPGPTIFIQTPELFYAIVVSGFVGAFCVLLLAVSLAPFLAGITNIPKSILLPVISVLCVIGAYAVNNSLFDALVMVLFGVLGFLMRLRDYSVAPMVLGFVLGNM</sequence>
<feature type="transmembrane region" description="Helical" evidence="1">
    <location>
        <begin position="382"/>
        <end position="398"/>
    </location>
</feature>
<feature type="transmembrane region" description="Helical" evidence="1">
    <location>
        <begin position="249"/>
        <end position="271"/>
    </location>
</feature>
<feature type="non-terminal residue" evidence="3">
    <location>
        <position position="438"/>
    </location>
</feature>
<feature type="transmembrane region" description="Helical" evidence="1">
    <location>
        <begin position="54"/>
        <end position="77"/>
    </location>
</feature>
<dbReference type="AlphaFoldDB" id="A0A101ENX9"/>
<evidence type="ECO:0000313" key="3">
    <source>
        <dbReference type="EMBL" id="KUK22216.1"/>
    </source>
</evidence>
<feature type="transmembrane region" description="Helical" evidence="1">
    <location>
        <begin position="188"/>
        <end position="209"/>
    </location>
</feature>
<dbReference type="PANTHER" id="PTHR35342:SF5">
    <property type="entry name" value="TRICARBOXYLIC TRANSPORT PROTEIN"/>
    <property type="match status" value="1"/>
</dbReference>
<name>A0A101ENX9_9THEM</name>